<comment type="similarity">
    <text evidence="6">Belongs to the PurS family.</text>
</comment>
<dbReference type="Pfam" id="PF02700">
    <property type="entry name" value="PurS"/>
    <property type="match status" value="1"/>
</dbReference>
<reference evidence="7" key="1">
    <citation type="submission" date="2020-07" db="EMBL/GenBank/DDBJ databases">
        <title>Huge and variable diversity of episymbiotic CPR bacteria and DPANN archaea in groundwater ecosystems.</title>
        <authorList>
            <person name="He C.Y."/>
            <person name="Keren R."/>
            <person name="Whittaker M."/>
            <person name="Farag I.F."/>
            <person name="Doudna J."/>
            <person name="Cate J.H.D."/>
            <person name="Banfield J.F."/>
        </authorList>
    </citation>
    <scope>NUCLEOTIDE SEQUENCE</scope>
    <source>
        <strain evidence="7">NC_groundwater_717_Ag_S-0.2um_59_8</strain>
    </source>
</reference>
<dbReference type="GO" id="GO:0004642">
    <property type="term" value="F:phosphoribosylformylglycinamidine synthase activity"/>
    <property type="evidence" value="ECO:0007669"/>
    <property type="project" value="UniProtKB-UniRule"/>
</dbReference>
<sequence length="98" mass="10944">MMRARVFVTLKRSVLDPQGKAIQGALETLGYPEVEEVRVGKVIEITLKDGERSAARARLEEMCRRLLANPVIEDYRVEFEAEPSGARETEPTSAKDPA</sequence>
<keyword evidence="3 6" id="KW-0547">Nucleotide-binding</keyword>
<dbReference type="AlphaFoldDB" id="A0A932GRH8"/>
<dbReference type="NCBIfam" id="TIGR00302">
    <property type="entry name" value="phosphoribosylformylglycinamidine synthase subunit PurS"/>
    <property type="match status" value="1"/>
</dbReference>
<dbReference type="NCBIfam" id="NF004630">
    <property type="entry name" value="PRK05974.1"/>
    <property type="match status" value="1"/>
</dbReference>
<evidence type="ECO:0000256" key="5">
    <source>
        <dbReference type="ARBA" id="ARBA00022840"/>
    </source>
</evidence>
<organism evidence="7 8">
    <name type="scientific">Tectimicrobiota bacterium</name>
    <dbReference type="NCBI Taxonomy" id="2528274"/>
    <lineage>
        <taxon>Bacteria</taxon>
        <taxon>Pseudomonadati</taxon>
        <taxon>Nitrospinota/Tectimicrobiota group</taxon>
        <taxon>Candidatus Tectimicrobiota</taxon>
    </lineage>
</organism>
<evidence type="ECO:0000256" key="6">
    <source>
        <dbReference type="HAMAP-Rule" id="MF_01926"/>
    </source>
</evidence>
<dbReference type="GO" id="GO:0005737">
    <property type="term" value="C:cytoplasm"/>
    <property type="evidence" value="ECO:0007669"/>
    <property type="project" value="UniProtKB-SubCell"/>
</dbReference>
<comment type="subcellular location">
    <subcellularLocation>
        <location evidence="6">Cytoplasm</location>
    </subcellularLocation>
</comment>
<comment type="catalytic activity">
    <reaction evidence="6">
        <text>N(2)-formyl-N(1)-(5-phospho-beta-D-ribosyl)glycinamide + L-glutamine + ATP + H2O = 2-formamido-N(1)-(5-O-phospho-beta-D-ribosyl)acetamidine + L-glutamate + ADP + phosphate + H(+)</text>
        <dbReference type="Rhea" id="RHEA:17129"/>
        <dbReference type="ChEBI" id="CHEBI:15377"/>
        <dbReference type="ChEBI" id="CHEBI:15378"/>
        <dbReference type="ChEBI" id="CHEBI:29985"/>
        <dbReference type="ChEBI" id="CHEBI:30616"/>
        <dbReference type="ChEBI" id="CHEBI:43474"/>
        <dbReference type="ChEBI" id="CHEBI:58359"/>
        <dbReference type="ChEBI" id="CHEBI:147286"/>
        <dbReference type="ChEBI" id="CHEBI:147287"/>
        <dbReference type="ChEBI" id="CHEBI:456216"/>
        <dbReference type="EC" id="6.3.5.3"/>
    </reaction>
</comment>
<dbReference type="EMBL" id="JACPSX010000211">
    <property type="protein sequence ID" value="MBI3015557.1"/>
    <property type="molecule type" value="Genomic_DNA"/>
</dbReference>
<evidence type="ECO:0000256" key="1">
    <source>
        <dbReference type="ARBA" id="ARBA00022490"/>
    </source>
</evidence>
<dbReference type="HAMAP" id="MF_01926">
    <property type="entry name" value="PurS"/>
    <property type="match status" value="1"/>
</dbReference>
<evidence type="ECO:0000313" key="8">
    <source>
        <dbReference type="Proteomes" id="UP000741360"/>
    </source>
</evidence>
<dbReference type="PANTHER" id="PTHR34696">
    <property type="entry name" value="PHOSPHORIBOSYLFORMYLGLYCINAMIDINE SYNTHASE SUBUNIT PURS"/>
    <property type="match status" value="1"/>
</dbReference>
<keyword evidence="1 6" id="KW-0963">Cytoplasm</keyword>
<evidence type="ECO:0000256" key="4">
    <source>
        <dbReference type="ARBA" id="ARBA00022755"/>
    </source>
</evidence>
<keyword evidence="4 6" id="KW-0658">Purine biosynthesis</keyword>
<keyword evidence="5 6" id="KW-0067">ATP-binding</keyword>
<comment type="pathway">
    <text evidence="6">Purine metabolism; IMP biosynthesis via de novo pathway; 5-amino-1-(5-phospho-D-ribosyl)imidazole from N(2)-formyl-N(1)-(5-phospho-D-ribosyl)glycinamide: step 1/2.</text>
</comment>
<dbReference type="GO" id="GO:0005524">
    <property type="term" value="F:ATP binding"/>
    <property type="evidence" value="ECO:0007669"/>
    <property type="project" value="UniProtKB-UniRule"/>
</dbReference>
<dbReference type="GO" id="GO:0006189">
    <property type="term" value="P:'de novo' IMP biosynthetic process"/>
    <property type="evidence" value="ECO:0007669"/>
    <property type="project" value="UniProtKB-UniRule"/>
</dbReference>
<gene>
    <name evidence="6 7" type="primary">purS</name>
    <name evidence="7" type="ORF">HYY65_10960</name>
</gene>
<dbReference type="InterPro" id="IPR003850">
    <property type="entry name" value="PurS"/>
</dbReference>
<evidence type="ECO:0000256" key="2">
    <source>
        <dbReference type="ARBA" id="ARBA00022598"/>
    </source>
</evidence>
<proteinExistence type="inferred from homology"/>
<dbReference type="InterPro" id="IPR036604">
    <property type="entry name" value="PurS-like_sf"/>
</dbReference>
<evidence type="ECO:0000313" key="7">
    <source>
        <dbReference type="EMBL" id="MBI3015557.1"/>
    </source>
</evidence>
<comment type="function">
    <text evidence="6">Part of the phosphoribosylformylglycinamidine synthase complex involved in the purines biosynthetic pathway. Catalyzes the ATP-dependent conversion of formylglycinamide ribonucleotide (FGAR) and glutamine to yield formylglycinamidine ribonucleotide (FGAM) and glutamate. The FGAM synthase complex is composed of three subunits. PurQ produces an ammonia molecule by converting glutamine to glutamate. PurL transfers the ammonia molecule to FGAR to form FGAM in an ATP-dependent manner. PurS interacts with PurQ and PurL and is thought to assist in the transfer of the ammonia molecule from PurQ to PurL.</text>
</comment>
<dbReference type="SUPFAM" id="SSF82697">
    <property type="entry name" value="PurS-like"/>
    <property type="match status" value="1"/>
</dbReference>
<dbReference type="PANTHER" id="PTHR34696:SF1">
    <property type="entry name" value="PHOSPHORIBOSYLFORMYLGLYCINAMIDINE SYNTHASE SUBUNIT PURS"/>
    <property type="match status" value="1"/>
</dbReference>
<dbReference type="EC" id="6.3.5.3" evidence="6"/>
<comment type="subunit">
    <text evidence="6">Part of the FGAM synthase complex composed of 1 PurL, 1 PurQ and 2 PurS subunits.</text>
</comment>
<comment type="caution">
    <text evidence="7">The sequence shown here is derived from an EMBL/GenBank/DDBJ whole genome shotgun (WGS) entry which is preliminary data.</text>
</comment>
<protein>
    <recommendedName>
        <fullName evidence="6">Phosphoribosylformylglycinamidine synthase subunit PurS</fullName>
        <shortName evidence="6">FGAM synthase</shortName>
        <ecNumber evidence="6">6.3.5.3</ecNumber>
    </recommendedName>
    <alternativeName>
        <fullName evidence="6">Formylglycinamide ribonucleotide amidotransferase subunit III</fullName>
        <shortName evidence="6">FGAR amidotransferase III</shortName>
        <shortName evidence="6">FGAR-AT III</shortName>
    </alternativeName>
    <alternativeName>
        <fullName evidence="6">Phosphoribosylformylglycinamidine synthase subunit III</fullName>
    </alternativeName>
</protein>
<dbReference type="Gene3D" id="3.30.1280.10">
    <property type="entry name" value="Phosphoribosylformylglycinamidine synthase subunit PurS"/>
    <property type="match status" value="1"/>
</dbReference>
<evidence type="ECO:0000256" key="3">
    <source>
        <dbReference type="ARBA" id="ARBA00022741"/>
    </source>
</evidence>
<dbReference type="Proteomes" id="UP000741360">
    <property type="component" value="Unassembled WGS sequence"/>
</dbReference>
<accession>A0A932GRH8</accession>
<keyword evidence="2 6" id="KW-0436">Ligase</keyword>
<name>A0A932GRH8_UNCTE</name>